<name>A0A368XGT9_9BURK</name>
<comment type="caution">
    <text evidence="1">The sequence shown here is derived from an EMBL/GenBank/DDBJ whole genome shotgun (WGS) entry which is preliminary data.</text>
</comment>
<accession>A0A368XGT9</accession>
<dbReference type="GO" id="GO:0090313">
    <property type="term" value="P:regulation of protein targeting to membrane"/>
    <property type="evidence" value="ECO:0007669"/>
    <property type="project" value="TreeGrafter"/>
</dbReference>
<reference evidence="1 2" key="1">
    <citation type="submission" date="2018-07" db="EMBL/GenBank/DDBJ databases">
        <title>Genomic Encyclopedia of Type Strains, Phase IV (KMG-IV): sequencing the most valuable type-strain genomes for metagenomic binning, comparative biology and taxonomic classification.</title>
        <authorList>
            <person name="Goeker M."/>
        </authorList>
    </citation>
    <scope>NUCLEOTIDE SEQUENCE [LARGE SCALE GENOMIC DNA]</scope>
    <source>
        <strain evidence="1 2">DSM 21634</strain>
    </source>
</reference>
<gene>
    <name evidence="1" type="ORF">DES41_110184</name>
</gene>
<dbReference type="EMBL" id="QPJK01000010">
    <property type="protein sequence ID" value="RCW66819.1"/>
    <property type="molecule type" value="Genomic_DNA"/>
</dbReference>
<organism evidence="1 2">
    <name type="scientific">Pseudorhodoferax soli</name>
    <dbReference type="NCBI Taxonomy" id="545864"/>
    <lineage>
        <taxon>Bacteria</taxon>
        <taxon>Pseudomonadati</taxon>
        <taxon>Pseudomonadota</taxon>
        <taxon>Betaproteobacteria</taxon>
        <taxon>Burkholderiales</taxon>
        <taxon>Comamonadaceae</taxon>
    </lineage>
</organism>
<dbReference type="AlphaFoldDB" id="A0A368XGT9"/>
<sequence>MRARKTRKIPLMAAAAVLAAAALALWWWLPSEAALAQRVAAQASTALGVQVRVGALHWQLLPRPQVSLHDVATAQEQPIELRRLVIEPRLLPLLRGHVALDRVVLDGARVVQQSLRGLGGGQPKSGAPDLDVARVEFNDVTWVSHSGVAVAYSGEADIGAGLRLHEARLWRPDQQPPADLHILRETADAQDPTQRFSLQARVGGGTAEGQARVLVQPGGRLRLEGELSPRKVEVQAALNSFHRDSPVAGRADGETRFAAEGDNPLALAQTLHTETRFTIQPATVLRFDLDRAIETLGREHAGQTRLDRLTGSVQTQNTPAQGMAIRFLHIKAEAGRLSASGSALLQRRQLQATAAIDIVDGLVGVPMRIEGPLGQLKVTVSKAPLVGAVAGTAVLPGVGTAIGAAIGRLFGGDDAPTPPPAPAPRR</sequence>
<protein>
    <submittedName>
        <fullName evidence="1">AsmA-like protein</fullName>
    </submittedName>
</protein>
<dbReference type="InterPro" id="IPR006311">
    <property type="entry name" value="TAT_signal"/>
</dbReference>
<evidence type="ECO:0000313" key="1">
    <source>
        <dbReference type="EMBL" id="RCW66819.1"/>
    </source>
</evidence>
<evidence type="ECO:0000313" key="2">
    <source>
        <dbReference type="Proteomes" id="UP000252884"/>
    </source>
</evidence>
<dbReference type="PANTHER" id="PTHR30441">
    <property type="entry name" value="DUF748 DOMAIN-CONTAINING PROTEIN"/>
    <property type="match status" value="1"/>
</dbReference>
<proteinExistence type="predicted"/>
<dbReference type="InterPro" id="IPR052894">
    <property type="entry name" value="AsmA-related"/>
</dbReference>
<dbReference type="OrthoDB" id="8891556at2"/>
<dbReference type="Proteomes" id="UP000252884">
    <property type="component" value="Unassembled WGS sequence"/>
</dbReference>
<dbReference type="PROSITE" id="PS51318">
    <property type="entry name" value="TAT"/>
    <property type="match status" value="1"/>
</dbReference>
<dbReference type="GO" id="GO:0005886">
    <property type="term" value="C:plasma membrane"/>
    <property type="evidence" value="ECO:0007669"/>
    <property type="project" value="TreeGrafter"/>
</dbReference>
<keyword evidence="2" id="KW-1185">Reference proteome</keyword>
<dbReference type="PANTHER" id="PTHR30441:SF8">
    <property type="entry name" value="DUF748 DOMAIN-CONTAINING PROTEIN"/>
    <property type="match status" value="1"/>
</dbReference>